<evidence type="ECO:0000256" key="9">
    <source>
        <dbReference type="ARBA" id="ARBA00022475"/>
    </source>
</evidence>
<dbReference type="Proteomes" id="UP000472265">
    <property type="component" value="Chromosome 4"/>
</dbReference>
<keyword evidence="17 27" id="KW-1133">Transmembrane helix</keyword>
<organism evidence="30 31">
    <name type="scientific">Sparus aurata</name>
    <name type="common">Gilthead sea bream</name>
    <dbReference type="NCBI Taxonomy" id="8175"/>
    <lineage>
        <taxon>Eukaryota</taxon>
        <taxon>Metazoa</taxon>
        <taxon>Chordata</taxon>
        <taxon>Craniata</taxon>
        <taxon>Vertebrata</taxon>
        <taxon>Euteleostomi</taxon>
        <taxon>Actinopterygii</taxon>
        <taxon>Neopterygii</taxon>
        <taxon>Teleostei</taxon>
        <taxon>Neoteleostei</taxon>
        <taxon>Acanthomorphata</taxon>
        <taxon>Eupercaria</taxon>
        <taxon>Spariformes</taxon>
        <taxon>Sparidae</taxon>
        <taxon>Sparus</taxon>
    </lineage>
</organism>
<dbReference type="InterPro" id="IPR005821">
    <property type="entry name" value="Ion_trans_dom"/>
</dbReference>
<evidence type="ECO:0000256" key="6">
    <source>
        <dbReference type="ARBA" id="ARBA00009499"/>
    </source>
</evidence>
<evidence type="ECO:0000256" key="27">
    <source>
        <dbReference type="SAM" id="Phobius"/>
    </source>
</evidence>
<dbReference type="GO" id="GO:0016323">
    <property type="term" value="C:basolateral plasma membrane"/>
    <property type="evidence" value="ECO:0007669"/>
    <property type="project" value="UniProtKB-SubCell"/>
</dbReference>
<evidence type="ECO:0000256" key="14">
    <source>
        <dbReference type="ARBA" id="ARBA00022860"/>
    </source>
</evidence>
<evidence type="ECO:0000256" key="5">
    <source>
        <dbReference type="ARBA" id="ARBA00004651"/>
    </source>
</evidence>
<dbReference type="GO" id="GO:0030659">
    <property type="term" value="C:cytoplasmic vesicle membrane"/>
    <property type="evidence" value="ECO:0007669"/>
    <property type="project" value="UniProtKB-SubCell"/>
</dbReference>
<keyword evidence="11 27" id="KW-0812">Transmembrane</keyword>
<evidence type="ECO:0000256" key="21">
    <source>
        <dbReference type="ARBA" id="ARBA00023329"/>
    </source>
</evidence>
<keyword evidence="19 27" id="KW-0472">Membrane</keyword>
<name>A0A671Y4E9_SPAAU</name>
<dbReference type="FunFam" id="1.20.120.350:FF:000017">
    <property type="entry name" value="potassium voltage-gated channel subfamily KQT member 1"/>
    <property type="match status" value="1"/>
</dbReference>
<evidence type="ECO:0000256" key="17">
    <source>
        <dbReference type="ARBA" id="ARBA00022989"/>
    </source>
</evidence>
<feature type="transmembrane region" description="Helical" evidence="27">
    <location>
        <begin position="292"/>
        <end position="318"/>
    </location>
</feature>
<dbReference type="GO" id="GO:0045121">
    <property type="term" value="C:membrane raft"/>
    <property type="evidence" value="ECO:0007669"/>
    <property type="project" value="UniProtKB-SubCell"/>
</dbReference>
<evidence type="ECO:0000256" key="23">
    <source>
        <dbReference type="ARBA" id="ARBA00030121"/>
    </source>
</evidence>
<dbReference type="Gene3D" id="6.10.140.1910">
    <property type="match status" value="2"/>
</dbReference>
<dbReference type="AlphaFoldDB" id="A0A671Y4E9"/>
<dbReference type="InterPro" id="IPR027359">
    <property type="entry name" value="Volt_channel_dom_sf"/>
</dbReference>
<evidence type="ECO:0000256" key="16">
    <source>
        <dbReference type="ARBA" id="ARBA00022958"/>
    </source>
</evidence>
<evidence type="ECO:0000256" key="10">
    <source>
        <dbReference type="ARBA" id="ARBA00022538"/>
    </source>
</evidence>
<comment type="catalytic activity">
    <reaction evidence="25">
        <text>K(+)(in) = K(+)(out)</text>
        <dbReference type="Rhea" id="RHEA:29463"/>
        <dbReference type="ChEBI" id="CHEBI:29103"/>
    </reaction>
</comment>
<feature type="transmembrane region" description="Helical" evidence="27">
    <location>
        <begin position="122"/>
        <end position="141"/>
    </location>
</feature>
<dbReference type="InParanoid" id="A0A671Y4E9"/>
<dbReference type="FunFam" id="1.10.287.70:FF:000113">
    <property type="entry name" value="Potassium voltage-gated channel subfamily KQT member 1"/>
    <property type="match status" value="1"/>
</dbReference>
<evidence type="ECO:0000256" key="25">
    <source>
        <dbReference type="ARBA" id="ARBA00034430"/>
    </source>
</evidence>
<dbReference type="PANTHER" id="PTHR47735">
    <property type="entry name" value="POTASSIUM VOLTAGE-GATED CHANNEL SUBFAMILY KQT MEMBER 4"/>
    <property type="match status" value="1"/>
</dbReference>
<evidence type="ECO:0000256" key="1">
    <source>
        <dbReference type="ARBA" id="ARBA00004156"/>
    </source>
</evidence>
<dbReference type="GO" id="GO:0005783">
    <property type="term" value="C:endoplasmic reticulum"/>
    <property type="evidence" value="ECO:0007669"/>
    <property type="project" value="UniProtKB-SubCell"/>
</dbReference>
<feature type="compositionally biased region" description="Polar residues" evidence="26">
    <location>
        <begin position="383"/>
        <end position="394"/>
    </location>
</feature>
<dbReference type="InterPro" id="IPR005827">
    <property type="entry name" value="K_chnl_volt-dep_KCQN1"/>
</dbReference>
<evidence type="ECO:0000313" key="30">
    <source>
        <dbReference type="Ensembl" id="ENSSAUP00010058404.1"/>
    </source>
</evidence>
<dbReference type="PRINTS" id="PR00169">
    <property type="entry name" value="KCHANNEL"/>
</dbReference>
<feature type="transmembrane region" description="Helical" evidence="27">
    <location>
        <begin position="162"/>
        <end position="180"/>
    </location>
</feature>
<evidence type="ECO:0000256" key="12">
    <source>
        <dbReference type="ARBA" id="ARBA00022824"/>
    </source>
</evidence>
<dbReference type="GO" id="GO:0086001">
    <property type="term" value="P:cardiac muscle cell action potential"/>
    <property type="evidence" value="ECO:0007669"/>
    <property type="project" value="Ensembl"/>
</dbReference>
<keyword evidence="12" id="KW-0256">Endoplasmic reticulum</keyword>
<feature type="transmembrane region" description="Helical" evidence="27">
    <location>
        <begin position="88"/>
        <end position="110"/>
    </location>
</feature>
<keyword evidence="8" id="KW-0813">Transport</keyword>
<feature type="region of interest" description="Disordered" evidence="26">
    <location>
        <begin position="372"/>
        <end position="394"/>
    </location>
</feature>
<comment type="subcellular location">
    <subcellularLocation>
        <location evidence="2">Basolateral cell membrane</location>
    </subcellularLocation>
    <subcellularLocation>
        <location evidence="5">Cell membrane</location>
        <topology evidence="5">Multi-pass membrane protein</topology>
    </subcellularLocation>
    <subcellularLocation>
        <location evidence="1">Cytoplasmic vesicle membrane</location>
    </subcellularLocation>
    <subcellularLocation>
        <location evidence="3">Endoplasmic reticulum</location>
    </subcellularLocation>
    <subcellularLocation>
        <location evidence="4">Membrane raft</location>
    </subcellularLocation>
</comment>
<evidence type="ECO:0000256" key="7">
    <source>
        <dbReference type="ARBA" id="ARBA00019342"/>
    </source>
</evidence>
<dbReference type="GO" id="GO:0097205">
    <property type="term" value="P:renal filtration"/>
    <property type="evidence" value="ECO:0007669"/>
    <property type="project" value="Ensembl"/>
</dbReference>
<accession>A0A671Y4E9</accession>
<dbReference type="GO" id="GO:0005516">
    <property type="term" value="F:calmodulin binding"/>
    <property type="evidence" value="ECO:0007669"/>
    <property type="project" value="UniProtKB-KW"/>
</dbReference>
<dbReference type="Gene3D" id="1.20.120.350">
    <property type="entry name" value="Voltage-gated potassium channels. Chain C"/>
    <property type="match status" value="1"/>
</dbReference>
<dbReference type="GO" id="GO:0051049">
    <property type="term" value="P:regulation of transport"/>
    <property type="evidence" value="ECO:0007669"/>
    <property type="project" value="UniProtKB-ARBA"/>
</dbReference>
<proteinExistence type="inferred from homology"/>
<keyword evidence="15" id="KW-0851">Voltage-gated channel</keyword>
<evidence type="ECO:0000259" key="28">
    <source>
        <dbReference type="Pfam" id="PF00520"/>
    </source>
</evidence>
<dbReference type="PRINTS" id="PR01459">
    <property type="entry name" value="KCNQCHANNEL"/>
</dbReference>
<gene>
    <name evidence="30" type="primary">kcnq1.1</name>
</gene>
<protein>
    <recommendedName>
        <fullName evidence="7">Potassium voltage-gated channel subfamily KQT member 1</fullName>
    </recommendedName>
    <alternativeName>
        <fullName evidence="24">IKs producing slow voltage-gated potassium channel subunit alpha KvLQT1</fullName>
    </alternativeName>
    <alternativeName>
        <fullName evidence="22">KQT-like 1</fullName>
    </alternativeName>
    <alternativeName>
        <fullName evidence="23">Voltage-gated potassium channel subunit Kv7.1</fullName>
    </alternativeName>
</protein>
<dbReference type="GO" id="GO:0005249">
    <property type="term" value="F:voltage-gated potassium channel activity"/>
    <property type="evidence" value="ECO:0007669"/>
    <property type="project" value="InterPro"/>
</dbReference>
<evidence type="ECO:0000256" key="11">
    <source>
        <dbReference type="ARBA" id="ARBA00022692"/>
    </source>
</evidence>
<feature type="domain" description="Potassium channel voltage dependent KCNQ C-terminal" evidence="29">
    <location>
        <begin position="468"/>
        <end position="553"/>
    </location>
</feature>
<evidence type="ECO:0000256" key="26">
    <source>
        <dbReference type="SAM" id="MobiDB-lite"/>
    </source>
</evidence>
<dbReference type="GeneTree" id="ENSGT00940000164990"/>
<dbReference type="Pfam" id="PF03520">
    <property type="entry name" value="KCNQ_channel"/>
    <property type="match status" value="1"/>
</dbReference>
<evidence type="ECO:0000256" key="15">
    <source>
        <dbReference type="ARBA" id="ARBA00022882"/>
    </source>
</evidence>
<reference evidence="30" key="3">
    <citation type="submission" date="2025-09" db="UniProtKB">
        <authorList>
            <consortium name="Ensembl"/>
        </authorList>
    </citation>
    <scope>IDENTIFICATION</scope>
</reference>
<reference evidence="30" key="2">
    <citation type="submission" date="2025-08" db="UniProtKB">
        <authorList>
            <consortium name="Ensembl"/>
        </authorList>
    </citation>
    <scope>IDENTIFICATION</scope>
</reference>
<dbReference type="OMA" id="APLEMNE"/>
<evidence type="ECO:0000256" key="8">
    <source>
        <dbReference type="ARBA" id="ARBA00022448"/>
    </source>
</evidence>
<dbReference type="InterPro" id="IPR013821">
    <property type="entry name" value="K_chnl_volt-dep_KCNQ_C"/>
</dbReference>
<dbReference type="Pfam" id="PF00520">
    <property type="entry name" value="Ion_trans"/>
    <property type="match status" value="1"/>
</dbReference>
<dbReference type="FunCoup" id="A0A671Y4E9">
    <property type="interactions" value="505"/>
</dbReference>
<evidence type="ECO:0000256" key="2">
    <source>
        <dbReference type="ARBA" id="ARBA00004187"/>
    </source>
</evidence>
<evidence type="ECO:0000313" key="31">
    <source>
        <dbReference type="Proteomes" id="UP000472265"/>
    </source>
</evidence>
<keyword evidence="18" id="KW-0406">Ion transport</keyword>
<evidence type="ECO:0000256" key="3">
    <source>
        <dbReference type="ARBA" id="ARBA00004240"/>
    </source>
</evidence>
<evidence type="ECO:0000259" key="29">
    <source>
        <dbReference type="Pfam" id="PF03520"/>
    </source>
</evidence>
<dbReference type="GO" id="GO:0001822">
    <property type="term" value="P:kidney development"/>
    <property type="evidence" value="ECO:0007669"/>
    <property type="project" value="Ensembl"/>
</dbReference>
<keyword evidence="9" id="KW-1003">Cell membrane</keyword>
<keyword evidence="14" id="KW-0112">Calmodulin-binding</keyword>
<keyword evidence="13" id="KW-0631">Potassium channel</keyword>
<dbReference type="SUPFAM" id="SSF81324">
    <property type="entry name" value="Voltage-gated potassium channels"/>
    <property type="match status" value="1"/>
</dbReference>
<keyword evidence="31" id="KW-1185">Reference proteome</keyword>
<dbReference type="PRINTS" id="PR01460">
    <property type="entry name" value="KCNQ1CHANNEL"/>
</dbReference>
<keyword evidence="16" id="KW-0630">Potassium</keyword>
<evidence type="ECO:0000256" key="18">
    <source>
        <dbReference type="ARBA" id="ARBA00023065"/>
    </source>
</evidence>
<feature type="domain" description="Ion transport" evidence="28">
    <location>
        <begin position="90"/>
        <end position="323"/>
    </location>
</feature>
<comment type="similarity">
    <text evidence="6">Belongs to the potassium channel family. KQT (TC 1.A.1.15) subfamily. Kv7.1/KCNQ1 sub-subfamily.</text>
</comment>
<keyword evidence="20" id="KW-0407">Ion channel</keyword>
<sequence>ISNLSQTTFSAPELGTPVDTFLERDKMPEDGNTPIEVPPVHIHPYLSHPRMSVRMSVYSTGVRPILTRAYIQGRVYNFLERPSGWKCFVYHFTVFLIVLACLILSVLSTIEQYQALAHTTLFWVEIVLVVFFGVEYFVRLWSAGCRSKYVGIWGRLRFARKPISIIDLIVVVASVIVLSVGSKGQVFATSAVRGIRFLQILRMLHVDRQGGTWRLLGSVVFIHRQELITTLYIGFLSLIFSSYFVYLAEKDAVDSSGSTEFGNYADALWWGVVTVTTIGYGDKVPQTWIGKTIASCFSVFAISFFALPAGILGSGFALKVQQKQRQKHFNRQIPAAACLIQTAWRSFAVENLDSATFKTFLRKRSNIPVKIRRKLKSNDKDNGPTSPTIPSITYDSVFDSGRELSSDVYNLQQSWTSLSSLQFSSPPPVKRNPGLLDIHSPGPLQRNCSFADDLELEPERHSELYPATSVSQLTESHRKAIRVIQRMRYFVAKRNFQQARKPYDVRDVIEQYSQGHLHLMVRIKELQRRLDQSLGKITLFQTSSDRAKDKGNNSIGSRLNRMEDKFCGTRRGTTRLFLSFLFKTCQNKEQVESQTFRLARRVRLTCLPCNQQTKTVFLLRNKVY</sequence>
<feature type="transmembrane region" description="Helical" evidence="27">
    <location>
        <begin position="227"/>
        <end position="246"/>
    </location>
</feature>
<evidence type="ECO:0000256" key="13">
    <source>
        <dbReference type="ARBA" id="ARBA00022826"/>
    </source>
</evidence>
<evidence type="ECO:0000256" key="19">
    <source>
        <dbReference type="ARBA" id="ARBA00023136"/>
    </source>
</evidence>
<dbReference type="Gene3D" id="1.10.287.70">
    <property type="match status" value="1"/>
</dbReference>
<evidence type="ECO:0000256" key="4">
    <source>
        <dbReference type="ARBA" id="ARBA00004285"/>
    </source>
</evidence>
<dbReference type="PANTHER" id="PTHR47735:SF14">
    <property type="entry name" value="POTASSIUM VOLTAGE-GATED CHANNEL SUBFAMILY KQT MEMBER 1"/>
    <property type="match status" value="1"/>
</dbReference>
<evidence type="ECO:0000256" key="24">
    <source>
        <dbReference type="ARBA" id="ARBA00032659"/>
    </source>
</evidence>
<dbReference type="InterPro" id="IPR003937">
    <property type="entry name" value="K_chnl_volt-dep_KCNQ"/>
</dbReference>
<dbReference type="GO" id="GO:0008076">
    <property type="term" value="C:voltage-gated potassium channel complex"/>
    <property type="evidence" value="ECO:0007669"/>
    <property type="project" value="InterPro"/>
</dbReference>
<evidence type="ECO:0000256" key="20">
    <source>
        <dbReference type="ARBA" id="ARBA00023303"/>
    </source>
</evidence>
<evidence type="ECO:0000256" key="22">
    <source>
        <dbReference type="ARBA" id="ARBA00029687"/>
    </source>
</evidence>
<keyword evidence="10" id="KW-0633">Potassium transport</keyword>
<reference evidence="30" key="1">
    <citation type="submission" date="2021-04" db="EMBL/GenBank/DDBJ databases">
        <authorList>
            <consortium name="Wellcome Sanger Institute Data Sharing"/>
        </authorList>
    </citation>
    <scope>NUCLEOTIDE SEQUENCE [LARGE SCALE GENOMIC DNA]</scope>
</reference>
<dbReference type="Ensembl" id="ENSSAUT00010061300.1">
    <property type="protein sequence ID" value="ENSSAUP00010058404.1"/>
    <property type="gene ID" value="ENSSAUG00010023854.1"/>
</dbReference>
<keyword evidence="21" id="KW-0968">Cytoplasmic vesicle</keyword>